<dbReference type="PANTHER" id="PTHR45786">
    <property type="entry name" value="DNA BINDING PROTEIN-LIKE"/>
    <property type="match status" value="1"/>
</dbReference>
<feature type="domain" description="Helitron helicase-like" evidence="1">
    <location>
        <begin position="13"/>
        <end position="101"/>
    </location>
</feature>
<name>A0A9R1UXC7_LACSA</name>
<dbReference type="EMBL" id="NBSK02000008">
    <property type="protein sequence ID" value="KAJ0194441.1"/>
    <property type="molecule type" value="Genomic_DNA"/>
</dbReference>
<sequence>MVHETKKMTINMYYSYMLHDRYNLHTLLLRTGRLLQQYLVDAYICIEESRLDYIRKNQNVFCTEFLQGVHDAVQRSDTEGRDIGKRTIPPLSFIGGPRYITDHPDIIAKIFQIKVRSPFGEVVAGTLNCLLLLNILHLKSFLYFTLT</sequence>
<reference evidence="2 3" key="1">
    <citation type="journal article" date="2017" name="Nat. Commun.">
        <title>Genome assembly with in vitro proximity ligation data and whole-genome triplication in lettuce.</title>
        <authorList>
            <person name="Reyes-Chin-Wo S."/>
            <person name="Wang Z."/>
            <person name="Yang X."/>
            <person name="Kozik A."/>
            <person name="Arikit S."/>
            <person name="Song C."/>
            <person name="Xia L."/>
            <person name="Froenicke L."/>
            <person name="Lavelle D.O."/>
            <person name="Truco M.J."/>
            <person name="Xia R."/>
            <person name="Zhu S."/>
            <person name="Xu C."/>
            <person name="Xu H."/>
            <person name="Xu X."/>
            <person name="Cox K."/>
            <person name="Korf I."/>
            <person name="Meyers B.C."/>
            <person name="Michelmore R.W."/>
        </authorList>
    </citation>
    <scope>NUCLEOTIDE SEQUENCE [LARGE SCALE GENOMIC DNA]</scope>
    <source>
        <strain evidence="3">cv. Salinas</strain>
        <tissue evidence="2">Seedlings</tissue>
    </source>
</reference>
<evidence type="ECO:0000313" key="3">
    <source>
        <dbReference type="Proteomes" id="UP000235145"/>
    </source>
</evidence>
<gene>
    <name evidence="2" type="ORF">LSAT_V11C800428230</name>
</gene>
<accession>A0A9R1UXC7</accession>
<comment type="caution">
    <text evidence="2">The sequence shown here is derived from an EMBL/GenBank/DDBJ whole genome shotgun (WGS) entry which is preliminary data.</text>
</comment>
<dbReference type="PANTHER" id="PTHR45786:SF74">
    <property type="entry name" value="ATP-DEPENDENT DNA HELICASE"/>
    <property type="match status" value="1"/>
</dbReference>
<dbReference type="InterPro" id="IPR025476">
    <property type="entry name" value="Helitron_helicase-like"/>
</dbReference>
<evidence type="ECO:0000259" key="1">
    <source>
        <dbReference type="Pfam" id="PF14214"/>
    </source>
</evidence>
<organism evidence="2 3">
    <name type="scientific">Lactuca sativa</name>
    <name type="common">Garden lettuce</name>
    <dbReference type="NCBI Taxonomy" id="4236"/>
    <lineage>
        <taxon>Eukaryota</taxon>
        <taxon>Viridiplantae</taxon>
        <taxon>Streptophyta</taxon>
        <taxon>Embryophyta</taxon>
        <taxon>Tracheophyta</taxon>
        <taxon>Spermatophyta</taxon>
        <taxon>Magnoliopsida</taxon>
        <taxon>eudicotyledons</taxon>
        <taxon>Gunneridae</taxon>
        <taxon>Pentapetalae</taxon>
        <taxon>asterids</taxon>
        <taxon>campanulids</taxon>
        <taxon>Asterales</taxon>
        <taxon>Asteraceae</taxon>
        <taxon>Cichorioideae</taxon>
        <taxon>Cichorieae</taxon>
        <taxon>Lactucinae</taxon>
        <taxon>Lactuca</taxon>
    </lineage>
</organism>
<dbReference type="AlphaFoldDB" id="A0A9R1UXC7"/>
<dbReference type="Pfam" id="PF14214">
    <property type="entry name" value="Helitron_like_N"/>
    <property type="match status" value="1"/>
</dbReference>
<dbReference type="Proteomes" id="UP000235145">
    <property type="component" value="Unassembled WGS sequence"/>
</dbReference>
<keyword evidence="3" id="KW-1185">Reference proteome</keyword>
<protein>
    <recommendedName>
        <fullName evidence="1">Helitron helicase-like domain-containing protein</fullName>
    </recommendedName>
</protein>
<proteinExistence type="predicted"/>
<evidence type="ECO:0000313" key="2">
    <source>
        <dbReference type="EMBL" id="KAJ0194441.1"/>
    </source>
</evidence>